<comment type="caution">
    <text evidence="2">The sequence shown here is derived from an EMBL/GenBank/DDBJ whole genome shotgun (WGS) entry which is preliminary data.</text>
</comment>
<evidence type="ECO:0000313" key="2">
    <source>
        <dbReference type="EMBL" id="KKM81552.1"/>
    </source>
</evidence>
<organism evidence="2">
    <name type="scientific">marine sediment metagenome</name>
    <dbReference type="NCBI Taxonomy" id="412755"/>
    <lineage>
        <taxon>unclassified sequences</taxon>
        <taxon>metagenomes</taxon>
        <taxon>ecological metagenomes</taxon>
    </lineage>
</organism>
<accession>A0A0F9NJR6</accession>
<reference evidence="2" key="1">
    <citation type="journal article" date="2015" name="Nature">
        <title>Complex archaea that bridge the gap between prokaryotes and eukaryotes.</title>
        <authorList>
            <person name="Spang A."/>
            <person name="Saw J.H."/>
            <person name="Jorgensen S.L."/>
            <person name="Zaremba-Niedzwiedzka K."/>
            <person name="Martijn J."/>
            <person name="Lind A.E."/>
            <person name="van Eijk R."/>
            <person name="Schleper C."/>
            <person name="Guy L."/>
            <person name="Ettema T.J."/>
        </authorList>
    </citation>
    <scope>NUCLEOTIDE SEQUENCE</scope>
</reference>
<keyword evidence="1" id="KW-0472">Membrane</keyword>
<protein>
    <submittedName>
        <fullName evidence="2">Uncharacterized protein</fullName>
    </submittedName>
</protein>
<keyword evidence="1" id="KW-1133">Transmembrane helix</keyword>
<evidence type="ECO:0000256" key="1">
    <source>
        <dbReference type="SAM" id="Phobius"/>
    </source>
</evidence>
<dbReference type="EMBL" id="LAZR01008003">
    <property type="protein sequence ID" value="KKM81552.1"/>
    <property type="molecule type" value="Genomic_DNA"/>
</dbReference>
<name>A0A0F9NJR6_9ZZZZ</name>
<keyword evidence="1" id="KW-0812">Transmembrane</keyword>
<dbReference type="AlphaFoldDB" id="A0A0F9NJR6"/>
<feature type="transmembrane region" description="Helical" evidence="1">
    <location>
        <begin position="6"/>
        <end position="28"/>
    </location>
</feature>
<proteinExistence type="predicted"/>
<gene>
    <name evidence="2" type="ORF">LCGC14_1328550</name>
</gene>
<sequence>MEVSGTLTNMWNVALIVASTILFWWFYFKYPKTTSSL</sequence>